<evidence type="ECO:0000313" key="1">
    <source>
        <dbReference type="EMBL" id="CAK5263982.1"/>
    </source>
</evidence>
<dbReference type="EMBL" id="CAVNYO010000434">
    <property type="protein sequence ID" value="CAK5279164.1"/>
    <property type="molecule type" value="Genomic_DNA"/>
</dbReference>
<evidence type="ECO:0000313" key="3">
    <source>
        <dbReference type="Proteomes" id="UP001295794"/>
    </source>
</evidence>
<proteinExistence type="predicted"/>
<name>A0AAD2HMM2_9AGAR</name>
<dbReference type="EMBL" id="CAVNYO010000045">
    <property type="protein sequence ID" value="CAK5263982.1"/>
    <property type="molecule type" value="Genomic_DNA"/>
</dbReference>
<dbReference type="AlphaFoldDB" id="A0AAD2HMM2"/>
<evidence type="ECO:0000313" key="2">
    <source>
        <dbReference type="EMBL" id="CAK5279164.1"/>
    </source>
</evidence>
<accession>A0AAD2HMM2</accession>
<reference evidence="2" key="1">
    <citation type="submission" date="2023-11" db="EMBL/GenBank/DDBJ databases">
        <authorList>
            <person name="De Vega J J."/>
            <person name="De Vega J J."/>
        </authorList>
    </citation>
    <scope>NUCLEOTIDE SEQUENCE</scope>
</reference>
<feature type="non-terminal residue" evidence="2">
    <location>
        <position position="93"/>
    </location>
</feature>
<gene>
    <name evidence="2" type="ORF">MYCIT1_LOCUS28985</name>
    <name evidence="1" type="ORF">MYCIT1_LOCUS3773</name>
</gene>
<comment type="caution">
    <text evidence="2">The sequence shown here is derived from an EMBL/GenBank/DDBJ whole genome shotgun (WGS) entry which is preliminary data.</text>
</comment>
<protein>
    <submittedName>
        <fullName evidence="2">Uncharacterized protein</fullName>
    </submittedName>
</protein>
<organism evidence="2 3">
    <name type="scientific">Mycena citricolor</name>
    <dbReference type="NCBI Taxonomy" id="2018698"/>
    <lineage>
        <taxon>Eukaryota</taxon>
        <taxon>Fungi</taxon>
        <taxon>Dikarya</taxon>
        <taxon>Basidiomycota</taxon>
        <taxon>Agaricomycotina</taxon>
        <taxon>Agaricomycetes</taxon>
        <taxon>Agaricomycetidae</taxon>
        <taxon>Agaricales</taxon>
        <taxon>Marasmiineae</taxon>
        <taxon>Mycenaceae</taxon>
        <taxon>Mycena</taxon>
    </lineage>
</organism>
<keyword evidence="3" id="KW-1185">Reference proteome</keyword>
<sequence>MSLRTRTVELQNLNCHWNDTPFITSGCDSIFSQSNMPKHVPFVSCSSSQIADHHVRNCHVEFVSVARLLQDQPRSNITCSGHVYDAPRGGLGW</sequence>
<dbReference type="Proteomes" id="UP001295794">
    <property type="component" value="Unassembled WGS sequence"/>
</dbReference>